<evidence type="ECO:0000256" key="3">
    <source>
        <dbReference type="SAM" id="MobiDB-lite"/>
    </source>
</evidence>
<dbReference type="AlphaFoldDB" id="A0A8I6SHR0"/>
<keyword evidence="4" id="KW-0732">Signal</keyword>
<dbReference type="InterPro" id="IPR058698">
    <property type="entry name" value="CUB_metazoa"/>
</dbReference>
<accession>A0A8I6SHR0</accession>
<dbReference type="KEGG" id="clec:106665445"/>
<dbReference type="InterPro" id="IPR000859">
    <property type="entry name" value="CUB_dom"/>
</dbReference>
<evidence type="ECO:0000313" key="7">
    <source>
        <dbReference type="Proteomes" id="UP000494040"/>
    </source>
</evidence>
<dbReference type="SUPFAM" id="SSF49854">
    <property type="entry name" value="Spermadhesin, CUB domain"/>
    <property type="match status" value="1"/>
</dbReference>
<protein>
    <recommendedName>
        <fullName evidence="5">CUB domain-containing protein</fullName>
    </recommendedName>
</protein>
<evidence type="ECO:0000256" key="2">
    <source>
        <dbReference type="PROSITE-ProRule" id="PRU00059"/>
    </source>
</evidence>
<dbReference type="EnsemblMetazoa" id="XM_024225678.1">
    <property type="protein sequence ID" value="XP_024081446.1"/>
    <property type="gene ID" value="LOC106665445"/>
</dbReference>
<organism evidence="6 7">
    <name type="scientific">Cimex lectularius</name>
    <name type="common">Bed bug</name>
    <name type="synonym">Acanthia lectularia</name>
    <dbReference type="NCBI Taxonomy" id="79782"/>
    <lineage>
        <taxon>Eukaryota</taxon>
        <taxon>Metazoa</taxon>
        <taxon>Ecdysozoa</taxon>
        <taxon>Arthropoda</taxon>
        <taxon>Hexapoda</taxon>
        <taxon>Insecta</taxon>
        <taxon>Pterygota</taxon>
        <taxon>Neoptera</taxon>
        <taxon>Paraneoptera</taxon>
        <taxon>Hemiptera</taxon>
        <taxon>Heteroptera</taxon>
        <taxon>Panheteroptera</taxon>
        <taxon>Cimicomorpha</taxon>
        <taxon>Cimicidae</taxon>
        <taxon>Cimex</taxon>
    </lineage>
</organism>
<dbReference type="Proteomes" id="UP000494040">
    <property type="component" value="Unassembled WGS sequence"/>
</dbReference>
<dbReference type="InterPro" id="IPR035914">
    <property type="entry name" value="Sperma_CUB_dom_sf"/>
</dbReference>
<feature type="domain" description="CUB" evidence="5">
    <location>
        <begin position="88"/>
        <end position="206"/>
    </location>
</feature>
<keyword evidence="7" id="KW-1185">Reference proteome</keyword>
<sequence length="377" mass="41562">MERGWLQVGIALLFLGTAQPWPSPSALLSRTARVLNFFPIPVSEECKAENGRRTGICLNAYECRITSGTPHGPCALGFGVCCVFTATCGAVVENNIVYFINPGFPGLTQGSQECTLLIKKLAPEVTQFRLDFIHFNLGQPNRKTGVCDSDRFRVTGGSSHDINICGQNSGQHLYFDVENIKDPVKISMNLSKSDLYRIWEIKITQIEFNSRAPAGCDQYFLGEKGVIQTMNYAINGRHLADQDYNICIRQEEKMCSIVYEPCDDNSFRIGPSYSQDDEGSGSGPISNSIRDSSPDLCEDKIVMACDTEDFISPVGSPGLCDLLRCGNTFCSGIEGPCRIETSTKPFNIRVKFGPGSREESPEDNIGMCLKYEQQPCT</sequence>
<keyword evidence="1" id="KW-1015">Disulfide bond</keyword>
<dbReference type="OrthoDB" id="6344756at2759"/>
<evidence type="ECO:0000313" key="6">
    <source>
        <dbReference type="EnsemblMetazoa" id="XP_024081446.1"/>
    </source>
</evidence>
<dbReference type="OMA" id="KGECAMG"/>
<evidence type="ECO:0000256" key="1">
    <source>
        <dbReference type="ARBA" id="ARBA00023157"/>
    </source>
</evidence>
<evidence type="ECO:0000256" key="4">
    <source>
        <dbReference type="SAM" id="SignalP"/>
    </source>
</evidence>
<evidence type="ECO:0000259" key="5">
    <source>
        <dbReference type="PROSITE" id="PS01180"/>
    </source>
</evidence>
<feature type="region of interest" description="Disordered" evidence="3">
    <location>
        <begin position="270"/>
        <end position="293"/>
    </location>
</feature>
<dbReference type="GeneID" id="106665445"/>
<reference evidence="6" key="1">
    <citation type="submission" date="2022-01" db="UniProtKB">
        <authorList>
            <consortium name="EnsemblMetazoa"/>
        </authorList>
    </citation>
    <scope>IDENTIFICATION</scope>
</reference>
<dbReference type="Pfam" id="PF26080">
    <property type="entry name" value="CUB_animal"/>
    <property type="match status" value="1"/>
</dbReference>
<dbReference type="PANTHER" id="PTHR33236:SF4">
    <property type="entry name" value="CUB DOMAIN-CONTAINING PROTEIN"/>
    <property type="match status" value="1"/>
</dbReference>
<dbReference type="Gene3D" id="2.60.120.290">
    <property type="entry name" value="Spermadhesin, CUB domain"/>
    <property type="match status" value="1"/>
</dbReference>
<dbReference type="RefSeq" id="XP_024081446.1">
    <property type="nucleotide sequence ID" value="XM_024225678.1"/>
</dbReference>
<dbReference type="PROSITE" id="PS01180">
    <property type="entry name" value="CUB"/>
    <property type="match status" value="1"/>
</dbReference>
<proteinExistence type="predicted"/>
<dbReference type="PANTHER" id="PTHR33236">
    <property type="entry name" value="INTRAFLAGELLAR TRANSPORT PROTEIN 122 FAMILY PROTEIN-RELATED"/>
    <property type="match status" value="1"/>
</dbReference>
<comment type="caution">
    <text evidence="2">Lacks conserved residue(s) required for the propagation of feature annotation.</text>
</comment>
<name>A0A8I6SHR0_CIMLE</name>
<feature type="signal peptide" evidence="4">
    <location>
        <begin position="1"/>
        <end position="20"/>
    </location>
</feature>
<feature type="chain" id="PRO_5035147026" description="CUB domain-containing protein" evidence="4">
    <location>
        <begin position="21"/>
        <end position="377"/>
    </location>
</feature>